<reference evidence="1 2" key="1">
    <citation type="journal article" date="2024" name="G3 (Bethesda)">
        <title>Genome assembly of Hibiscus sabdariffa L. provides insights into metabolisms of medicinal natural products.</title>
        <authorList>
            <person name="Kim T."/>
        </authorList>
    </citation>
    <scope>NUCLEOTIDE SEQUENCE [LARGE SCALE GENOMIC DNA]</scope>
    <source>
        <strain evidence="1">TK-2024</strain>
        <tissue evidence="1">Old leaves</tissue>
    </source>
</reference>
<evidence type="ECO:0000313" key="1">
    <source>
        <dbReference type="EMBL" id="KAK9035091.1"/>
    </source>
</evidence>
<accession>A0ABR2TCM4</accession>
<dbReference type="EMBL" id="JBBPBN010000006">
    <property type="protein sequence ID" value="KAK9035091.1"/>
    <property type="molecule type" value="Genomic_DNA"/>
</dbReference>
<gene>
    <name evidence="1" type="ORF">V6N11_077142</name>
</gene>
<organism evidence="1 2">
    <name type="scientific">Hibiscus sabdariffa</name>
    <name type="common">roselle</name>
    <dbReference type="NCBI Taxonomy" id="183260"/>
    <lineage>
        <taxon>Eukaryota</taxon>
        <taxon>Viridiplantae</taxon>
        <taxon>Streptophyta</taxon>
        <taxon>Embryophyta</taxon>
        <taxon>Tracheophyta</taxon>
        <taxon>Spermatophyta</taxon>
        <taxon>Magnoliopsida</taxon>
        <taxon>eudicotyledons</taxon>
        <taxon>Gunneridae</taxon>
        <taxon>Pentapetalae</taxon>
        <taxon>rosids</taxon>
        <taxon>malvids</taxon>
        <taxon>Malvales</taxon>
        <taxon>Malvaceae</taxon>
        <taxon>Malvoideae</taxon>
        <taxon>Hibiscus</taxon>
    </lineage>
</organism>
<keyword evidence="2" id="KW-1185">Reference proteome</keyword>
<evidence type="ECO:0000313" key="2">
    <source>
        <dbReference type="Proteomes" id="UP001396334"/>
    </source>
</evidence>
<proteinExistence type="predicted"/>
<comment type="caution">
    <text evidence="1">The sequence shown here is derived from an EMBL/GenBank/DDBJ whole genome shotgun (WGS) entry which is preliminary data.</text>
</comment>
<name>A0ABR2TCM4_9ROSI</name>
<sequence length="96" mass="10248">MISVDCGLIVGFGIVIINNGGVSRLMDGSKGMVVSKGGCSTRRVVVDGEWLKVEVGERDEQLRVMRNKCDGLVPILVESGDGQGGGCVEPRLDEWL</sequence>
<protein>
    <submittedName>
        <fullName evidence="1">Uncharacterized protein</fullName>
    </submittedName>
</protein>
<dbReference type="Proteomes" id="UP001396334">
    <property type="component" value="Unassembled WGS sequence"/>
</dbReference>